<dbReference type="RefSeq" id="WP_051989093.1">
    <property type="nucleotide sequence ID" value="NZ_CCRF01000061.1"/>
</dbReference>
<dbReference type="Gene3D" id="3.40.50.300">
    <property type="entry name" value="P-loop containing nucleotide triphosphate hydrolases"/>
    <property type="match status" value="2"/>
</dbReference>
<gene>
    <name evidence="8" type="ORF">BT1A1_2002</name>
</gene>
<evidence type="ECO:0000256" key="3">
    <source>
        <dbReference type="ARBA" id="ARBA00022801"/>
    </source>
</evidence>
<keyword evidence="2" id="KW-0547">Nucleotide-binding</keyword>
<dbReference type="InterPro" id="IPR027094">
    <property type="entry name" value="Mitofusin_fam"/>
</dbReference>
<keyword evidence="3" id="KW-0378">Hydrolase</keyword>
<evidence type="ECO:0000256" key="6">
    <source>
        <dbReference type="SAM" id="Coils"/>
    </source>
</evidence>
<evidence type="ECO:0000313" key="9">
    <source>
        <dbReference type="Proteomes" id="UP000040576"/>
    </source>
</evidence>
<dbReference type="GO" id="GO:0005525">
    <property type="term" value="F:GTP binding"/>
    <property type="evidence" value="ECO:0007669"/>
    <property type="project" value="UniProtKB-KW"/>
</dbReference>
<dbReference type="GO" id="GO:0003924">
    <property type="term" value="F:GTPase activity"/>
    <property type="evidence" value="ECO:0007669"/>
    <property type="project" value="InterPro"/>
</dbReference>
<dbReference type="GO" id="GO:0008053">
    <property type="term" value="P:mitochondrial fusion"/>
    <property type="evidence" value="ECO:0007669"/>
    <property type="project" value="TreeGrafter"/>
</dbReference>
<evidence type="ECO:0000256" key="2">
    <source>
        <dbReference type="ARBA" id="ARBA00022741"/>
    </source>
</evidence>
<sequence>MHVSTLDFTKGDICSINRLFDLHQFYTKNGDLQAADKIRDLLAKVMDGEKIIAFCGHFSAGKSSMINWLIGADILAASPIPTSANLVKLKASDNISFKIFYKDGAVREYKPTDSFGHFKQYFKNGESIKRVEIAYPSKFLPKGAVIMDTPGIDSTDDAHRLATEGALHLADALFYVMDYNHVMAEENFLFTKEMANHGKEVYLVINMIDKHQANELSFDTYQKSIADAFLAWDIQPVKIFYTSLKEIDHPHNELTSMVEELRHIFAKKEPVPLEGSLRLVMEEHLRKVSEDQEMRRNELEQILSSITVEEQNHLEADLKQLQEEIEIKESGLQNFRDQMIADIQEMLKNAYLMPAETRELAKEYLESVQKDFKVGLFFSKKKTEEVRKARFDFFYQALQKTVDTQLSVHLKKLFLSTLKQYNIQPFEIESQVQKLTIPVKNEHIENAVKPGALVTGESVLHFTNEVADNLKKYVISISHNLLAKIETVLLETLETELDGIKRKHQERQHLLSAKNELDQMDKEYKFVKDQLLTIMNRENTQLDRDTVEEIQTIVYTESQVNGIVEEPLEVNKENKEPQNDQTKTVKKASTGQSFAFHLEQQKIIQKLERTAELLTDIPNMDKIRKQLIERANRLNQKQFTVALFGAFSAGKSSFANALVGEKILPVSPNPTTAAINRILPANDEHPTKTGVVTLKREEQMLADVNEALEKFDIDAKNLEEAVSIVGKITQRIERKQLFQTQTSFLTAFAKGYPVFKHQLGEKVTVGLEEFQQFVALEERSCFVEAIDFYYESEATNEGIAFVDTPGADSINARHTDVAFDYIKKADAIVFVTYYNHAFSKADREFLIQLGRVKDQFALDKMFFIVNAIDLANTEEELQDVLSYVEQQLLTYGIRNAKIYPVSSQNALKEKQTGEKHGSRFPLFEQDFYQFITNDLGQITLQAGQSEWEHAVDRLKHLIETASTDEQMKEEKRETLRSEKETAEQSIRTYTSSILKEQVNEELKELIYYIYQRTNYRFNDFFKEAFNPATIKGSGHEAKQALHQAMKELLHSVGFDLAQELRATSLRLENFLSLKLKEIYEKLLQQLLKINGNLSFSLYEPDRVETVVFQNELKDLPLDLFTKALAGFKNTRTFFEKNEKKQMAEMIQAILQEQMKANLAKNEAALSTHFTAILEQQFAEMIEQIRSEIAEQYEGWLSILDDKIDIGHLKNRLNEVELLSVNQS</sequence>
<feature type="coiled-coil region" evidence="6">
    <location>
        <begin position="503"/>
        <end position="530"/>
    </location>
</feature>
<evidence type="ECO:0000256" key="1">
    <source>
        <dbReference type="ARBA" id="ARBA00004370"/>
    </source>
</evidence>
<reference evidence="8 9" key="1">
    <citation type="submission" date="2014-07" db="EMBL/GenBank/DDBJ databases">
        <authorList>
            <person name="Wibberg Daniel"/>
        </authorList>
    </citation>
    <scope>NUCLEOTIDE SEQUENCE [LARGE SCALE GENOMIC DNA]</scope>
</reference>
<evidence type="ECO:0000313" key="8">
    <source>
        <dbReference type="EMBL" id="CEE01824.1"/>
    </source>
</evidence>
<keyword evidence="5" id="KW-0472">Membrane</keyword>
<dbReference type="InterPro" id="IPR045063">
    <property type="entry name" value="Dynamin_N"/>
</dbReference>
<dbReference type="Proteomes" id="UP000040576">
    <property type="component" value="Unassembled WGS sequence"/>
</dbReference>
<accession>A0A090KT08</accession>
<dbReference type="InterPro" id="IPR027417">
    <property type="entry name" value="P-loop_NTPase"/>
</dbReference>
<feature type="domain" description="Dynamin N-terminal" evidence="7">
    <location>
        <begin position="52"/>
        <end position="206"/>
    </location>
</feature>
<keyword evidence="6" id="KW-0175">Coiled coil</keyword>
<protein>
    <recommendedName>
        <fullName evidence="7">Dynamin N-terminal domain-containing protein</fullName>
    </recommendedName>
</protein>
<feature type="domain" description="Dynamin N-terminal" evidence="7">
    <location>
        <begin position="641"/>
        <end position="867"/>
    </location>
</feature>
<organism evidence="8 9">
    <name type="scientific">Caldibacillus thermoamylovorans</name>
    <dbReference type="NCBI Taxonomy" id="35841"/>
    <lineage>
        <taxon>Bacteria</taxon>
        <taxon>Bacillati</taxon>
        <taxon>Bacillota</taxon>
        <taxon>Bacilli</taxon>
        <taxon>Bacillales</taxon>
        <taxon>Bacillaceae</taxon>
        <taxon>Caldibacillus</taxon>
    </lineage>
</organism>
<evidence type="ECO:0000256" key="4">
    <source>
        <dbReference type="ARBA" id="ARBA00023134"/>
    </source>
</evidence>
<dbReference type="PANTHER" id="PTHR10465">
    <property type="entry name" value="TRANSMEMBRANE GTPASE FZO1"/>
    <property type="match status" value="1"/>
</dbReference>
<dbReference type="GO" id="GO:0016020">
    <property type="term" value="C:membrane"/>
    <property type="evidence" value="ECO:0007669"/>
    <property type="project" value="UniProtKB-SubCell"/>
</dbReference>
<evidence type="ECO:0000259" key="7">
    <source>
        <dbReference type="Pfam" id="PF00350"/>
    </source>
</evidence>
<dbReference type="SUPFAM" id="SSF52540">
    <property type="entry name" value="P-loop containing nucleoside triphosphate hydrolases"/>
    <property type="match status" value="2"/>
</dbReference>
<dbReference type="EMBL" id="CCRF01000061">
    <property type="protein sequence ID" value="CEE01824.1"/>
    <property type="molecule type" value="Genomic_DNA"/>
</dbReference>
<dbReference type="AlphaFoldDB" id="A0A090KT08"/>
<feature type="coiled-coil region" evidence="6">
    <location>
        <begin position="694"/>
        <end position="721"/>
    </location>
</feature>
<keyword evidence="4" id="KW-0342">GTP-binding</keyword>
<keyword evidence="9" id="KW-1185">Reference proteome</keyword>
<dbReference type="CDD" id="cd09912">
    <property type="entry name" value="DLP_2"/>
    <property type="match status" value="2"/>
</dbReference>
<proteinExistence type="predicted"/>
<evidence type="ECO:0000256" key="5">
    <source>
        <dbReference type="ARBA" id="ARBA00023136"/>
    </source>
</evidence>
<feature type="coiled-coil region" evidence="6">
    <location>
        <begin position="304"/>
        <end position="338"/>
    </location>
</feature>
<comment type="subcellular location">
    <subcellularLocation>
        <location evidence="1">Membrane</location>
    </subcellularLocation>
</comment>
<dbReference type="PANTHER" id="PTHR10465:SF0">
    <property type="entry name" value="SARCALUMENIN"/>
    <property type="match status" value="1"/>
</dbReference>
<dbReference type="Pfam" id="PF00350">
    <property type="entry name" value="Dynamin_N"/>
    <property type="match status" value="2"/>
</dbReference>
<name>A0A090KT08_9BACI</name>